<dbReference type="AlphaFoldDB" id="A0AAU9LNI1"/>
<evidence type="ECO:0008006" key="3">
    <source>
        <dbReference type="Google" id="ProtNLM"/>
    </source>
</evidence>
<evidence type="ECO:0000313" key="1">
    <source>
        <dbReference type="EMBL" id="CAH1415947.1"/>
    </source>
</evidence>
<dbReference type="Gene3D" id="3.40.395.10">
    <property type="entry name" value="Adenoviral Proteinase, Chain A"/>
    <property type="match status" value="1"/>
</dbReference>
<keyword evidence="2" id="KW-1185">Reference proteome</keyword>
<evidence type="ECO:0000313" key="2">
    <source>
        <dbReference type="Proteomes" id="UP001157418"/>
    </source>
</evidence>
<dbReference type="Proteomes" id="UP001157418">
    <property type="component" value="Unassembled WGS sequence"/>
</dbReference>
<accession>A0AAU9LNI1</accession>
<name>A0AAU9LNI1_9ASTR</name>
<reference evidence="1 2" key="1">
    <citation type="submission" date="2022-01" db="EMBL/GenBank/DDBJ databases">
        <authorList>
            <person name="Xiong W."/>
            <person name="Schranz E."/>
        </authorList>
    </citation>
    <scope>NUCLEOTIDE SEQUENCE [LARGE SCALE GENOMIC DNA]</scope>
</reference>
<proteinExistence type="predicted"/>
<sequence length="100" mass="11889">MICKTKNNKRDCGVFVMRYMETYIGPTDYKTGFPKEGAEDELLDWVRTRYAYALINSKINFLKDDIMELAHEYNKQAKEKRESDQRKACAEIHKRLKDCQ</sequence>
<gene>
    <name evidence="1" type="ORF">LVIROSA_LOCUS3755</name>
</gene>
<protein>
    <recommendedName>
        <fullName evidence="3">Ubiquitin-like protease family profile domain-containing protein</fullName>
    </recommendedName>
</protein>
<organism evidence="1 2">
    <name type="scientific">Lactuca virosa</name>
    <dbReference type="NCBI Taxonomy" id="75947"/>
    <lineage>
        <taxon>Eukaryota</taxon>
        <taxon>Viridiplantae</taxon>
        <taxon>Streptophyta</taxon>
        <taxon>Embryophyta</taxon>
        <taxon>Tracheophyta</taxon>
        <taxon>Spermatophyta</taxon>
        <taxon>Magnoliopsida</taxon>
        <taxon>eudicotyledons</taxon>
        <taxon>Gunneridae</taxon>
        <taxon>Pentapetalae</taxon>
        <taxon>asterids</taxon>
        <taxon>campanulids</taxon>
        <taxon>Asterales</taxon>
        <taxon>Asteraceae</taxon>
        <taxon>Cichorioideae</taxon>
        <taxon>Cichorieae</taxon>
        <taxon>Lactucinae</taxon>
        <taxon>Lactuca</taxon>
    </lineage>
</organism>
<dbReference type="EMBL" id="CAKMRJ010000002">
    <property type="protein sequence ID" value="CAH1415947.1"/>
    <property type="molecule type" value="Genomic_DNA"/>
</dbReference>
<comment type="caution">
    <text evidence="1">The sequence shown here is derived from an EMBL/GenBank/DDBJ whole genome shotgun (WGS) entry which is preliminary data.</text>
</comment>